<accession>A0A6A4EAX9</accession>
<dbReference type="PANTHER" id="PTHR37984">
    <property type="entry name" value="PROTEIN CBG26694"/>
    <property type="match status" value="1"/>
</dbReference>
<protein>
    <recommendedName>
        <fullName evidence="1">Integrase catalytic domain-containing protein</fullName>
    </recommendedName>
</protein>
<evidence type="ECO:0000313" key="2">
    <source>
        <dbReference type="EMBL" id="KAE9320084.1"/>
    </source>
</evidence>
<sequence length="245" mass="28138">MDFVTHMPKSARGNTFLLLFQDIFSGYVMCKPMNSTTAQDVAEAYEERVFRSFGASSLIRHDQDPRFMSEVFTRFRELLGSRQRATLAYRPQATGQQERFVQTVIRSVRAYIAEADQSDWDDHAERLMFALNTSFDATRLETPFYLVHGWDAQGTVSAMLGPRPSSVQEKTAYEWRRKFQRDHSYALASGAWIDSERVVDGMTVAGWYQHVADVRREVSDVFVARRTMGPPHTCRFRGIQAGKLL</sequence>
<evidence type="ECO:0000259" key="1">
    <source>
        <dbReference type="PROSITE" id="PS50994"/>
    </source>
</evidence>
<dbReference type="SUPFAM" id="SSF53098">
    <property type="entry name" value="Ribonuclease H-like"/>
    <property type="match status" value="1"/>
</dbReference>
<dbReference type="InterPro" id="IPR036397">
    <property type="entry name" value="RNaseH_sf"/>
</dbReference>
<dbReference type="Gene3D" id="3.30.420.10">
    <property type="entry name" value="Ribonuclease H-like superfamily/Ribonuclease H"/>
    <property type="match status" value="1"/>
</dbReference>
<gene>
    <name evidence="2" type="ORF">PR003_g17813</name>
</gene>
<evidence type="ECO:0000313" key="3">
    <source>
        <dbReference type="Proteomes" id="UP000434957"/>
    </source>
</evidence>
<dbReference type="AlphaFoldDB" id="A0A6A4EAX9"/>
<dbReference type="GO" id="GO:0003676">
    <property type="term" value="F:nucleic acid binding"/>
    <property type="evidence" value="ECO:0007669"/>
    <property type="project" value="InterPro"/>
</dbReference>
<dbReference type="PROSITE" id="PS50994">
    <property type="entry name" value="INTEGRASE"/>
    <property type="match status" value="1"/>
</dbReference>
<reference evidence="2 3" key="1">
    <citation type="submission" date="2018-08" db="EMBL/GenBank/DDBJ databases">
        <title>Genomic investigation of the strawberry pathogen Phytophthora fragariae indicates pathogenicity is determined by transcriptional variation in three key races.</title>
        <authorList>
            <person name="Adams T.M."/>
            <person name="Armitage A.D."/>
            <person name="Sobczyk M.K."/>
            <person name="Bates H.J."/>
            <person name="Dunwell J.M."/>
            <person name="Nellist C.F."/>
            <person name="Harrison R.J."/>
        </authorList>
    </citation>
    <scope>NUCLEOTIDE SEQUENCE [LARGE SCALE GENOMIC DNA]</scope>
    <source>
        <strain evidence="2 3">SCRP333</strain>
    </source>
</reference>
<dbReference type="InterPro" id="IPR050951">
    <property type="entry name" value="Retrovirus_Pol_polyprotein"/>
</dbReference>
<dbReference type="InterPro" id="IPR001584">
    <property type="entry name" value="Integrase_cat-core"/>
</dbReference>
<dbReference type="GO" id="GO:0015074">
    <property type="term" value="P:DNA integration"/>
    <property type="evidence" value="ECO:0007669"/>
    <property type="project" value="InterPro"/>
</dbReference>
<proteinExistence type="predicted"/>
<feature type="domain" description="Integrase catalytic" evidence="1">
    <location>
        <begin position="1"/>
        <end position="151"/>
    </location>
</feature>
<dbReference type="EMBL" id="QXFT01001384">
    <property type="protein sequence ID" value="KAE9320084.1"/>
    <property type="molecule type" value="Genomic_DNA"/>
</dbReference>
<dbReference type="PANTHER" id="PTHR37984:SF5">
    <property type="entry name" value="PROTEIN NYNRIN-LIKE"/>
    <property type="match status" value="1"/>
</dbReference>
<comment type="caution">
    <text evidence="2">The sequence shown here is derived from an EMBL/GenBank/DDBJ whole genome shotgun (WGS) entry which is preliminary data.</text>
</comment>
<keyword evidence="3" id="KW-1185">Reference proteome</keyword>
<dbReference type="InterPro" id="IPR012337">
    <property type="entry name" value="RNaseH-like_sf"/>
</dbReference>
<dbReference type="Proteomes" id="UP000434957">
    <property type="component" value="Unassembled WGS sequence"/>
</dbReference>
<name>A0A6A4EAX9_9STRA</name>
<organism evidence="2 3">
    <name type="scientific">Phytophthora rubi</name>
    <dbReference type="NCBI Taxonomy" id="129364"/>
    <lineage>
        <taxon>Eukaryota</taxon>
        <taxon>Sar</taxon>
        <taxon>Stramenopiles</taxon>
        <taxon>Oomycota</taxon>
        <taxon>Peronosporomycetes</taxon>
        <taxon>Peronosporales</taxon>
        <taxon>Peronosporaceae</taxon>
        <taxon>Phytophthora</taxon>
    </lineage>
</organism>